<dbReference type="Proteomes" id="UP000887565">
    <property type="component" value="Unplaced"/>
</dbReference>
<name>A0A915J0M7_ROMCU</name>
<dbReference type="WBParaSite" id="nRc.2.0.1.t19473-RA">
    <property type="protein sequence ID" value="nRc.2.0.1.t19473-RA"/>
    <property type="gene ID" value="nRc.2.0.1.g19473"/>
</dbReference>
<keyword evidence="2" id="KW-1185">Reference proteome</keyword>
<evidence type="ECO:0000313" key="2">
    <source>
        <dbReference type="Proteomes" id="UP000887565"/>
    </source>
</evidence>
<protein>
    <submittedName>
        <fullName evidence="3">Uncharacterized protein</fullName>
    </submittedName>
</protein>
<dbReference type="AlphaFoldDB" id="A0A915J0M7"/>
<evidence type="ECO:0000313" key="3">
    <source>
        <dbReference type="WBParaSite" id="nRc.2.0.1.t19473-RA"/>
    </source>
</evidence>
<proteinExistence type="predicted"/>
<feature type="compositionally biased region" description="Basic and acidic residues" evidence="1">
    <location>
        <begin position="7"/>
        <end position="51"/>
    </location>
</feature>
<evidence type="ECO:0000256" key="1">
    <source>
        <dbReference type="SAM" id="MobiDB-lite"/>
    </source>
</evidence>
<organism evidence="2 3">
    <name type="scientific">Romanomermis culicivorax</name>
    <name type="common">Nematode worm</name>
    <dbReference type="NCBI Taxonomy" id="13658"/>
    <lineage>
        <taxon>Eukaryota</taxon>
        <taxon>Metazoa</taxon>
        <taxon>Ecdysozoa</taxon>
        <taxon>Nematoda</taxon>
        <taxon>Enoplea</taxon>
        <taxon>Dorylaimia</taxon>
        <taxon>Mermithida</taxon>
        <taxon>Mermithoidea</taxon>
        <taxon>Mermithidae</taxon>
        <taxon>Romanomermis</taxon>
    </lineage>
</organism>
<reference evidence="3" key="1">
    <citation type="submission" date="2022-11" db="UniProtKB">
        <authorList>
            <consortium name="WormBaseParasite"/>
        </authorList>
    </citation>
    <scope>IDENTIFICATION</scope>
</reference>
<feature type="region of interest" description="Disordered" evidence="1">
    <location>
        <begin position="1"/>
        <end position="51"/>
    </location>
</feature>
<sequence length="114" mass="12625">MGVKRKAPGDDKLKPDKYKCMDAKSPDAVEAKEAKTKAKMEVRPEAKARGDTIELDLEEAIEAAGSSNSNNHLERRAKGPGAPHADSKPRNTLLGILQRYDVYQRLPALHYIKD</sequence>
<feature type="region of interest" description="Disordered" evidence="1">
    <location>
        <begin position="63"/>
        <end position="91"/>
    </location>
</feature>
<accession>A0A915J0M7</accession>